<reference evidence="2 3" key="1">
    <citation type="submission" date="2024-01" db="EMBL/GenBank/DDBJ databases">
        <title>The complete chloroplast genome sequence of Lithospermum erythrorhizon: insights into the phylogenetic relationship among Boraginaceae species and the maternal lineages of purple gromwells.</title>
        <authorList>
            <person name="Okada T."/>
            <person name="Watanabe K."/>
        </authorList>
    </citation>
    <scope>NUCLEOTIDE SEQUENCE [LARGE SCALE GENOMIC DNA]</scope>
</reference>
<evidence type="ECO:0000313" key="2">
    <source>
        <dbReference type="EMBL" id="GAA0159806.1"/>
    </source>
</evidence>
<comment type="caution">
    <text evidence="2">The sequence shown here is derived from an EMBL/GenBank/DDBJ whole genome shotgun (WGS) entry which is preliminary data.</text>
</comment>
<protein>
    <submittedName>
        <fullName evidence="2">Uncharacterized protein</fullName>
    </submittedName>
</protein>
<accession>A0AAV3Q8S1</accession>
<keyword evidence="3" id="KW-1185">Reference proteome</keyword>
<sequence>MRGPFLEMSSLSFPLQPEALKPLRWEAKHSMDDNQRLDLDRFFLRQLTPSMWDTRPYVYKCPYLEKRSPAHWDRSSPIKGGETLPQPLEMISPTSSSSIPPSSSTIPLSTENYQAGDDVESQGEDSTTIRKLLPVKLTNKDLSNFREYFDIPDSVEIYLPLEGDPIFEPLVDPSRAS</sequence>
<name>A0AAV3Q8S1_LITER</name>
<dbReference type="Proteomes" id="UP001454036">
    <property type="component" value="Unassembled WGS sequence"/>
</dbReference>
<proteinExistence type="predicted"/>
<feature type="compositionally biased region" description="Low complexity" evidence="1">
    <location>
        <begin position="91"/>
        <end position="110"/>
    </location>
</feature>
<dbReference type="AlphaFoldDB" id="A0AAV3Q8S1"/>
<dbReference type="EMBL" id="BAABME010003698">
    <property type="protein sequence ID" value="GAA0159806.1"/>
    <property type="molecule type" value="Genomic_DNA"/>
</dbReference>
<feature type="region of interest" description="Disordered" evidence="1">
    <location>
        <begin position="72"/>
        <end position="110"/>
    </location>
</feature>
<gene>
    <name evidence="2" type="ORF">LIER_16505</name>
</gene>
<organism evidence="2 3">
    <name type="scientific">Lithospermum erythrorhizon</name>
    <name type="common">Purple gromwell</name>
    <name type="synonym">Lithospermum officinale var. erythrorhizon</name>
    <dbReference type="NCBI Taxonomy" id="34254"/>
    <lineage>
        <taxon>Eukaryota</taxon>
        <taxon>Viridiplantae</taxon>
        <taxon>Streptophyta</taxon>
        <taxon>Embryophyta</taxon>
        <taxon>Tracheophyta</taxon>
        <taxon>Spermatophyta</taxon>
        <taxon>Magnoliopsida</taxon>
        <taxon>eudicotyledons</taxon>
        <taxon>Gunneridae</taxon>
        <taxon>Pentapetalae</taxon>
        <taxon>asterids</taxon>
        <taxon>lamiids</taxon>
        <taxon>Boraginales</taxon>
        <taxon>Boraginaceae</taxon>
        <taxon>Boraginoideae</taxon>
        <taxon>Lithospermeae</taxon>
        <taxon>Lithospermum</taxon>
    </lineage>
</organism>
<evidence type="ECO:0000313" key="3">
    <source>
        <dbReference type="Proteomes" id="UP001454036"/>
    </source>
</evidence>
<evidence type="ECO:0000256" key="1">
    <source>
        <dbReference type="SAM" id="MobiDB-lite"/>
    </source>
</evidence>